<sequence length="753" mass="85477">MANFAVLTLCLYFYTRQINMRGAGKKATHQESNKCSFSKTENGSVLIASFKLKKGSKLSHCKKHKPKPKSKSTSQSHIKAIGKNLLKSTVTDPSSRRIRNDSTSRKLISRKILKKALEPKKLASSKPRGKHSSVIASEENGKKANRDVTIKNLNKRRNKRRRKEKVELDEPSRLQRRARYLLIKMKLEQNLIDAYSGEGWKGQSREKIKPEKELQRAKKQILKCKLGIRDAIHQLDSLSTVGCIEDSVIAPDGSVSHEHIFCAKCKSNEVFPDNDIVLCDGTCNCAFHQKCLDPPLDTESIPPGDQGWYCKFCECRMEIIEAMNAHLGTQFSVNAAWQDIFKEEANFSDGGSMLLNPEQEWPSDDSADDDYDPERRENSISGAGTDNDASDDASSATSLGWSSDGEVFSGSRKWEMESTDFRNQSIYSSLDSDESSDGEIMCGPRRRRAVDYKKLYDEMFGKDAPAHEQVSEDEDWGPGKRKRREKESDAASTLMTLYESEKKSKKFETIEVKRKLSRDSHVRRPFFRIPPSAVERLREVFAENELPSRTVKENLSKELGLDPGKVSKWFKNARYLALKSRKAGTELCNSSTKILREPRLDDMKEQTADLMELNNALMETSICKLQNSNQVFQRKDPKSLSSSLEKNEWERASIGSPSKSNKINVEYSDDMSLKNLLKSKTKRGKRRSNSMSATMSQVAEAEMERLCRAKIRLESMKQKLQGLQTGKSRKSNKNQLRQESVIFVPIAEIREKV</sequence>
<gene>
    <name evidence="1" type="ORF">MANES_14G158300v8</name>
</gene>
<proteinExistence type="predicted"/>
<reference evidence="2" key="1">
    <citation type="journal article" date="2016" name="Nat. Biotechnol.">
        <title>Sequencing wild and cultivated cassava and related species reveals extensive interspecific hybridization and genetic diversity.</title>
        <authorList>
            <person name="Bredeson J.V."/>
            <person name="Lyons J.B."/>
            <person name="Prochnik S.E."/>
            <person name="Wu G.A."/>
            <person name="Ha C.M."/>
            <person name="Edsinger-Gonzales E."/>
            <person name="Grimwood J."/>
            <person name="Schmutz J."/>
            <person name="Rabbi I.Y."/>
            <person name="Egesi C."/>
            <person name="Nauluvula P."/>
            <person name="Lebot V."/>
            <person name="Ndunguru J."/>
            <person name="Mkamilo G."/>
            <person name="Bart R.S."/>
            <person name="Setter T.L."/>
            <person name="Gleadow R.M."/>
            <person name="Kulakow P."/>
            <person name="Ferguson M.E."/>
            <person name="Rounsley S."/>
            <person name="Rokhsar D.S."/>
        </authorList>
    </citation>
    <scope>NUCLEOTIDE SEQUENCE [LARGE SCALE GENOMIC DNA]</scope>
    <source>
        <strain evidence="2">cv. AM560-2</strain>
    </source>
</reference>
<name>A0ACB7GHA6_MANES</name>
<organism evidence="1 2">
    <name type="scientific">Manihot esculenta</name>
    <name type="common">Cassava</name>
    <name type="synonym">Jatropha manihot</name>
    <dbReference type="NCBI Taxonomy" id="3983"/>
    <lineage>
        <taxon>Eukaryota</taxon>
        <taxon>Viridiplantae</taxon>
        <taxon>Streptophyta</taxon>
        <taxon>Embryophyta</taxon>
        <taxon>Tracheophyta</taxon>
        <taxon>Spermatophyta</taxon>
        <taxon>Magnoliopsida</taxon>
        <taxon>eudicotyledons</taxon>
        <taxon>Gunneridae</taxon>
        <taxon>Pentapetalae</taxon>
        <taxon>rosids</taxon>
        <taxon>fabids</taxon>
        <taxon>Malpighiales</taxon>
        <taxon>Euphorbiaceae</taxon>
        <taxon>Crotonoideae</taxon>
        <taxon>Manihoteae</taxon>
        <taxon>Manihot</taxon>
    </lineage>
</organism>
<comment type="caution">
    <text evidence="1">The sequence shown here is derived from an EMBL/GenBank/DDBJ whole genome shotgun (WGS) entry which is preliminary data.</text>
</comment>
<dbReference type="EMBL" id="CM004400">
    <property type="protein sequence ID" value="KAG8639627.1"/>
    <property type="molecule type" value="Genomic_DNA"/>
</dbReference>
<evidence type="ECO:0000313" key="2">
    <source>
        <dbReference type="Proteomes" id="UP000091857"/>
    </source>
</evidence>
<keyword evidence="2" id="KW-1185">Reference proteome</keyword>
<accession>A0ACB7GHA6</accession>
<protein>
    <submittedName>
        <fullName evidence="1">Uncharacterized protein</fullName>
    </submittedName>
</protein>
<dbReference type="Proteomes" id="UP000091857">
    <property type="component" value="Chromosome 14"/>
</dbReference>
<evidence type="ECO:0000313" key="1">
    <source>
        <dbReference type="EMBL" id="KAG8639627.1"/>
    </source>
</evidence>